<dbReference type="Pfam" id="PF05199">
    <property type="entry name" value="GMC_oxred_C"/>
    <property type="match status" value="1"/>
</dbReference>
<dbReference type="InterPro" id="IPR052542">
    <property type="entry name" value="Cholesterol_Oxidase"/>
</dbReference>
<dbReference type="EC" id="5.3.3.1" evidence="11"/>
<dbReference type="EMBL" id="DPRK01000139">
    <property type="protein sequence ID" value="HCY81734.1"/>
    <property type="molecule type" value="Genomic_DNA"/>
</dbReference>
<evidence type="ECO:0000313" key="17">
    <source>
        <dbReference type="EMBL" id="HCY81734.1"/>
    </source>
</evidence>
<keyword evidence="10" id="KW-0413">Isomerase</keyword>
<keyword evidence="8" id="KW-1207">Sterol metabolism</keyword>
<comment type="similarity">
    <text evidence="2">Belongs to the GMC oxidoreductase family.</text>
</comment>
<evidence type="ECO:0000256" key="9">
    <source>
        <dbReference type="ARBA" id="ARBA00023221"/>
    </source>
</evidence>
<evidence type="ECO:0000256" key="10">
    <source>
        <dbReference type="ARBA" id="ARBA00023235"/>
    </source>
</evidence>
<evidence type="ECO:0000256" key="15">
    <source>
        <dbReference type="ARBA" id="ARBA00049778"/>
    </source>
</evidence>
<evidence type="ECO:0000256" key="5">
    <source>
        <dbReference type="ARBA" id="ARBA00022827"/>
    </source>
</evidence>
<evidence type="ECO:0000259" key="16">
    <source>
        <dbReference type="Pfam" id="PF05199"/>
    </source>
</evidence>
<keyword evidence="4" id="KW-0285">Flavoprotein</keyword>
<name>A0A3D6BS43_9FLAO</name>
<dbReference type="InterPro" id="IPR036188">
    <property type="entry name" value="FAD/NAD-bd_sf"/>
</dbReference>
<dbReference type="PANTHER" id="PTHR47470">
    <property type="entry name" value="CHOLESTEROL OXIDASE"/>
    <property type="match status" value="1"/>
</dbReference>
<keyword evidence="6" id="KW-0560">Oxidoreductase</keyword>
<dbReference type="PANTHER" id="PTHR47470:SF1">
    <property type="entry name" value="FAD-DEPENDENT OXIDOREDUCTASE 2 FAD BINDING DOMAIN-CONTAINING PROTEIN"/>
    <property type="match status" value="1"/>
</dbReference>
<keyword evidence="3" id="KW-0153">Cholesterol metabolism</keyword>
<dbReference type="GO" id="GO:0004769">
    <property type="term" value="F:steroid Delta-isomerase activity"/>
    <property type="evidence" value="ECO:0007669"/>
    <property type="project" value="UniProtKB-EC"/>
</dbReference>
<accession>A0A3D6BS43</accession>
<evidence type="ECO:0000313" key="18">
    <source>
        <dbReference type="Proteomes" id="UP000263268"/>
    </source>
</evidence>
<feature type="domain" description="Glucose-methanol-choline oxidoreductase C-terminal" evidence="16">
    <location>
        <begin position="206"/>
        <end position="262"/>
    </location>
</feature>
<keyword evidence="9" id="KW-0753">Steroid metabolism</keyword>
<reference evidence="17 18" key="1">
    <citation type="journal article" date="2018" name="Nat. Biotechnol.">
        <title>A standardized bacterial taxonomy based on genome phylogeny substantially revises the tree of life.</title>
        <authorList>
            <person name="Parks D.H."/>
            <person name="Chuvochina M."/>
            <person name="Waite D.W."/>
            <person name="Rinke C."/>
            <person name="Skarshewski A."/>
            <person name="Chaumeil P.A."/>
            <person name="Hugenholtz P."/>
        </authorList>
    </citation>
    <scope>NUCLEOTIDE SEQUENCE [LARGE SCALE GENOMIC DNA]</scope>
    <source>
        <strain evidence="17">UBA10227</strain>
    </source>
</reference>
<evidence type="ECO:0000256" key="6">
    <source>
        <dbReference type="ARBA" id="ARBA00023002"/>
    </source>
</evidence>
<evidence type="ECO:0000256" key="8">
    <source>
        <dbReference type="ARBA" id="ARBA00023166"/>
    </source>
</evidence>
<evidence type="ECO:0000256" key="7">
    <source>
        <dbReference type="ARBA" id="ARBA00023098"/>
    </source>
</evidence>
<comment type="cofactor">
    <cofactor evidence="1">
        <name>FAD</name>
        <dbReference type="ChEBI" id="CHEBI:57692"/>
    </cofactor>
</comment>
<dbReference type="Proteomes" id="UP000263268">
    <property type="component" value="Unassembled WGS sequence"/>
</dbReference>
<evidence type="ECO:0000256" key="3">
    <source>
        <dbReference type="ARBA" id="ARBA00022548"/>
    </source>
</evidence>
<feature type="non-terminal residue" evidence="17">
    <location>
        <position position="1"/>
    </location>
</feature>
<dbReference type="Gene3D" id="3.50.50.60">
    <property type="entry name" value="FAD/NAD(P)-binding domain"/>
    <property type="match status" value="2"/>
</dbReference>
<dbReference type="EC" id="1.1.3.6" evidence="13"/>
<dbReference type="SUPFAM" id="SSF51905">
    <property type="entry name" value="FAD/NAD(P)-binding domain"/>
    <property type="match status" value="1"/>
</dbReference>
<evidence type="ECO:0000256" key="2">
    <source>
        <dbReference type="ARBA" id="ARBA00010790"/>
    </source>
</evidence>
<comment type="caution">
    <text evidence="17">The sequence shown here is derived from an EMBL/GenBank/DDBJ whole genome shotgun (WGS) entry which is preliminary data.</text>
</comment>
<keyword evidence="7" id="KW-0443">Lipid metabolism</keyword>
<proteinExistence type="inferred from homology"/>
<dbReference type="AlphaFoldDB" id="A0A3D6BS43"/>
<sequence>MGKKSRASVTSKGVIFSGGVMGTVPLLLKLKKTSLPKLSDVVGKNIRTNNESLLLVTSTDKNPKDYSKGIAIGSILHTDKNSHLEPVRYGEGSSFSKALTMPTIHNKFALFRLLGIIGLFFKQPTRFFKTIFSKKYAQRTTILLFMQTLDSTLQIKLGKLTKMKTVKESGTKPSAFIPEAMALGKQVAEKVKGIPYANFTDAMLGTPTTAHILGGAVMAKDASKGVIDKHNKVFGYQNMLVCDGSMISANPGVNPSLSITAITEHAMSKIEPKKA</sequence>
<evidence type="ECO:0000256" key="13">
    <source>
        <dbReference type="ARBA" id="ARBA00049723"/>
    </source>
</evidence>
<dbReference type="GO" id="GO:0016995">
    <property type="term" value="F:cholesterol oxidase activity"/>
    <property type="evidence" value="ECO:0007669"/>
    <property type="project" value="UniProtKB-EC"/>
</dbReference>
<evidence type="ECO:0000256" key="1">
    <source>
        <dbReference type="ARBA" id="ARBA00001974"/>
    </source>
</evidence>
<evidence type="ECO:0000256" key="11">
    <source>
        <dbReference type="ARBA" id="ARBA00038856"/>
    </source>
</evidence>
<evidence type="ECO:0000256" key="4">
    <source>
        <dbReference type="ARBA" id="ARBA00022630"/>
    </source>
</evidence>
<gene>
    <name evidence="17" type="ORF">DHV22_09085</name>
</gene>
<evidence type="ECO:0000256" key="14">
    <source>
        <dbReference type="ARBA" id="ARBA00049744"/>
    </source>
</evidence>
<dbReference type="GO" id="GO:0008203">
    <property type="term" value="P:cholesterol metabolic process"/>
    <property type="evidence" value="ECO:0007669"/>
    <property type="project" value="UniProtKB-KW"/>
</dbReference>
<keyword evidence="5" id="KW-0274">FAD</keyword>
<comment type="pathway">
    <text evidence="12">Steroid metabolism; cholesterol degradation.</text>
</comment>
<dbReference type="InterPro" id="IPR007867">
    <property type="entry name" value="GMC_OxRtase_C"/>
</dbReference>
<organism evidence="17 18">
    <name type="scientific">Xanthomarina gelatinilytica</name>
    <dbReference type="NCBI Taxonomy" id="1137281"/>
    <lineage>
        <taxon>Bacteria</taxon>
        <taxon>Pseudomonadati</taxon>
        <taxon>Bacteroidota</taxon>
        <taxon>Flavobacteriia</taxon>
        <taxon>Flavobacteriales</taxon>
        <taxon>Flavobacteriaceae</taxon>
        <taxon>Xanthomarina</taxon>
    </lineage>
</organism>
<protein>
    <recommendedName>
        <fullName evidence="14">Cholesterol oxidase</fullName>
        <ecNumber evidence="13">1.1.3.6</ecNumber>
        <ecNumber evidence="11">5.3.3.1</ecNumber>
    </recommendedName>
    <alternativeName>
        <fullName evidence="15">Cholesterol isomerase</fullName>
    </alternativeName>
</protein>
<evidence type="ECO:0000256" key="12">
    <source>
        <dbReference type="ARBA" id="ARBA00049645"/>
    </source>
</evidence>